<name>A0A6M3LIC7_9ZZZZ</name>
<dbReference type="AlphaFoldDB" id="A0A6M3LIC7"/>
<reference evidence="1" key="1">
    <citation type="submission" date="2020-03" db="EMBL/GenBank/DDBJ databases">
        <title>The deep terrestrial virosphere.</title>
        <authorList>
            <person name="Holmfeldt K."/>
            <person name="Nilsson E."/>
            <person name="Simone D."/>
            <person name="Lopez-Fernandez M."/>
            <person name="Wu X."/>
            <person name="de Brujin I."/>
            <person name="Lundin D."/>
            <person name="Andersson A."/>
            <person name="Bertilsson S."/>
            <person name="Dopson M."/>
        </authorList>
    </citation>
    <scope>NUCLEOTIDE SEQUENCE</scope>
    <source>
        <strain evidence="1">MM415B03829</strain>
    </source>
</reference>
<accession>A0A6M3LIC7</accession>
<evidence type="ECO:0008006" key="2">
    <source>
        <dbReference type="Google" id="ProtNLM"/>
    </source>
</evidence>
<proteinExistence type="predicted"/>
<organism evidence="1">
    <name type="scientific">viral metagenome</name>
    <dbReference type="NCBI Taxonomy" id="1070528"/>
    <lineage>
        <taxon>unclassified sequences</taxon>
        <taxon>metagenomes</taxon>
        <taxon>organismal metagenomes</taxon>
    </lineage>
</organism>
<dbReference type="SUPFAM" id="SSF55166">
    <property type="entry name" value="Hedgehog/DD-peptidase"/>
    <property type="match status" value="1"/>
</dbReference>
<sequence>MNYASMTPALWKRIDYFSPDDQIDNFGDPYRMDVNLIFGLDALRKYTGRAIVIHCGYEKRPTGFHPHGMAVDCHIVGLHPFDQFIAASRFEVFNGIGIYPKWHSPGLHLDTRPYEGRYEPEARWGCKGSGIYVPIDWNFVNWMKAAFLD</sequence>
<evidence type="ECO:0000313" key="1">
    <source>
        <dbReference type="EMBL" id="QJA94540.1"/>
    </source>
</evidence>
<gene>
    <name evidence="1" type="ORF">MM415B03829_0011</name>
</gene>
<dbReference type="InterPro" id="IPR009045">
    <property type="entry name" value="Zn_M74/Hedgehog-like"/>
</dbReference>
<protein>
    <recommendedName>
        <fullName evidence="2">Peptidase</fullName>
    </recommendedName>
</protein>
<dbReference type="EMBL" id="MT143240">
    <property type="protein sequence ID" value="QJA94540.1"/>
    <property type="molecule type" value="Genomic_DNA"/>
</dbReference>